<dbReference type="AlphaFoldDB" id="A0A0F8ZP27"/>
<evidence type="ECO:0000313" key="1">
    <source>
        <dbReference type="EMBL" id="KKK68139.1"/>
    </source>
</evidence>
<organism evidence="1">
    <name type="scientific">marine sediment metagenome</name>
    <dbReference type="NCBI Taxonomy" id="412755"/>
    <lineage>
        <taxon>unclassified sequences</taxon>
        <taxon>metagenomes</taxon>
        <taxon>ecological metagenomes</taxon>
    </lineage>
</organism>
<accession>A0A0F8ZP27</accession>
<proteinExistence type="predicted"/>
<gene>
    <name evidence="1" type="ORF">LCGC14_2947070</name>
</gene>
<sequence>MAINPLLFESPEQEDADNVLPIAPEAQQKLTTNHDRIQNNIQGMINANAPFSDINKYLRVEGIELDIQKEDTQRETEDVNAKTLSLSFIRGSIKGTYNLAALPFLATDAIGYGVRRIFDEDAEIEAVISGKISQTGTDLAKLFDPNFTFERGQEDLES</sequence>
<name>A0A0F8ZP27_9ZZZZ</name>
<feature type="non-terminal residue" evidence="1">
    <location>
        <position position="158"/>
    </location>
</feature>
<dbReference type="EMBL" id="LAZR01059275">
    <property type="protein sequence ID" value="KKK68139.1"/>
    <property type="molecule type" value="Genomic_DNA"/>
</dbReference>
<protein>
    <submittedName>
        <fullName evidence="1">Uncharacterized protein</fullName>
    </submittedName>
</protein>
<reference evidence="1" key="1">
    <citation type="journal article" date="2015" name="Nature">
        <title>Complex archaea that bridge the gap between prokaryotes and eukaryotes.</title>
        <authorList>
            <person name="Spang A."/>
            <person name="Saw J.H."/>
            <person name="Jorgensen S.L."/>
            <person name="Zaremba-Niedzwiedzka K."/>
            <person name="Martijn J."/>
            <person name="Lind A.E."/>
            <person name="van Eijk R."/>
            <person name="Schleper C."/>
            <person name="Guy L."/>
            <person name="Ettema T.J."/>
        </authorList>
    </citation>
    <scope>NUCLEOTIDE SEQUENCE</scope>
</reference>
<comment type="caution">
    <text evidence="1">The sequence shown here is derived from an EMBL/GenBank/DDBJ whole genome shotgun (WGS) entry which is preliminary data.</text>
</comment>